<accession>A0A2P4NVR4</accession>
<dbReference type="EMBL" id="LOPW02000002">
    <property type="protein sequence ID" value="POG57246.1"/>
    <property type="molecule type" value="Genomic_DNA"/>
</dbReference>
<feature type="compositionally biased region" description="Basic and acidic residues" evidence="1">
    <location>
        <begin position="1"/>
        <end position="21"/>
    </location>
</feature>
<dbReference type="Proteomes" id="UP000053621">
    <property type="component" value="Unassembled WGS sequence"/>
</dbReference>
<evidence type="ECO:0000313" key="3">
    <source>
        <dbReference type="Proteomes" id="UP000053621"/>
    </source>
</evidence>
<keyword evidence="3" id="KW-1185">Reference proteome</keyword>
<reference evidence="2" key="1">
    <citation type="submission" date="2017-08" db="EMBL/GenBank/DDBJ databases">
        <title>Haloferax marisrubri sp. nov., isolated from the Discovery deep brine-seawater interface in the Red Sea.</title>
        <authorList>
            <person name="Zhang G."/>
            <person name="Stingl U."/>
        </authorList>
    </citation>
    <scope>NUCLEOTIDE SEQUENCE [LARGE SCALE GENOMIC DNA]</scope>
    <source>
        <strain evidence="2">SB3</strain>
    </source>
</reference>
<proteinExistence type="predicted"/>
<evidence type="ECO:0000256" key="1">
    <source>
        <dbReference type="SAM" id="MobiDB-lite"/>
    </source>
</evidence>
<evidence type="ECO:0000313" key="2">
    <source>
        <dbReference type="EMBL" id="POG57246.1"/>
    </source>
</evidence>
<name>A0A2P4NVR4_9EURY</name>
<comment type="caution">
    <text evidence="2">The sequence shown here is derived from an EMBL/GenBank/DDBJ whole genome shotgun (WGS) entry which is preliminary data.</text>
</comment>
<organism evidence="2 3">
    <name type="scientific">Haloferax marisrubri</name>
    <dbReference type="NCBI Taxonomy" id="1544719"/>
    <lineage>
        <taxon>Archaea</taxon>
        <taxon>Methanobacteriati</taxon>
        <taxon>Methanobacteriota</taxon>
        <taxon>Stenosarchaea group</taxon>
        <taxon>Halobacteria</taxon>
        <taxon>Halobacteriales</taxon>
        <taxon>Haloferacaceae</taxon>
        <taxon>Haloferax</taxon>
    </lineage>
</organism>
<protein>
    <submittedName>
        <fullName evidence="2">Uncharacterized protein</fullName>
    </submittedName>
</protein>
<dbReference type="RefSeq" id="WP_103429251.1">
    <property type="nucleotide sequence ID" value="NZ_LOPW02000002.1"/>
</dbReference>
<sequence length="107" mass="11863">MSADIRPTDDHLLGPEFDVPRGRGGPTADGHRYQLVWHTDGVVNRALFRVVTDDRVCALQHVRRVRVSQQVSERIGELNDDATLDDVPSGLLALMEAQGFTPVEETT</sequence>
<dbReference type="AlphaFoldDB" id="A0A2P4NVR4"/>
<gene>
    <name evidence="2" type="ORF">AUR65_001405</name>
</gene>
<feature type="region of interest" description="Disordered" evidence="1">
    <location>
        <begin position="1"/>
        <end position="28"/>
    </location>
</feature>